<feature type="signal peptide" evidence="1">
    <location>
        <begin position="1"/>
        <end position="24"/>
    </location>
</feature>
<dbReference type="EnsemblMetazoa" id="Aqu2.1.31071_001">
    <property type="protein sequence ID" value="Aqu2.1.31071_001"/>
    <property type="gene ID" value="Aqu2.1.31071"/>
</dbReference>
<evidence type="ECO:0000256" key="1">
    <source>
        <dbReference type="SAM" id="SignalP"/>
    </source>
</evidence>
<dbReference type="AlphaFoldDB" id="A0A1X7UTS5"/>
<reference evidence="2" key="1">
    <citation type="submission" date="2017-05" db="UniProtKB">
        <authorList>
            <consortium name="EnsemblMetazoa"/>
        </authorList>
    </citation>
    <scope>IDENTIFICATION</scope>
</reference>
<protein>
    <submittedName>
        <fullName evidence="2">Uncharacterized protein</fullName>
    </submittedName>
</protein>
<evidence type="ECO:0000313" key="2">
    <source>
        <dbReference type="EnsemblMetazoa" id="Aqu2.1.31071_001"/>
    </source>
</evidence>
<accession>A0A1X7UTS5</accession>
<organism evidence="2">
    <name type="scientific">Amphimedon queenslandica</name>
    <name type="common">Sponge</name>
    <dbReference type="NCBI Taxonomy" id="400682"/>
    <lineage>
        <taxon>Eukaryota</taxon>
        <taxon>Metazoa</taxon>
        <taxon>Porifera</taxon>
        <taxon>Demospongiae</taxon>
        <taxon>Heteroscleromorpha</taxon>
        <taxon>Haplosclerida</taxon>
        <taxon>Niphatidae</taxon>
        <taxon>Amphimedon</taxon>
    </lineage>
</organism>
<feature type="chain" id="PRO_5012959751" evidence="1">
    <location>
        <begin position="25"/>
        <end position="115"/>
    </location>
</feature>
<keyword evidence="1" id="KW-0732">Signal</keyword>
<proteinExistence type="predicted"/>
<dbReference type="InParanoid" id="A0A1X7UTS5"/>
<name>A0A1X7UTS5_AMPQE</name>
<sequence>MGVYLRWASTFILVFVCISSIIMATGGAGGDATLEDRLKNLLEAVERSNTQNEQSIARISKRFEEVADLAAKKPKLDRSSIDFKSKSTACHNVCRQPAPPTLVINYAFTIVVISF</sequence>